<dbReference type="Proteomes" id="UP000643405">
    <property type="component" value="Unassembled WGS sequence"/>
</dbReference>
<sequence>MLSEKVLADPRSRKARQELAALAPADQIEQLCGLEAMAQVSAWSKEFLPDRVVTYATAEPTFAGNALSADGAALHSKQDWFKLQFKCELTPDHKRVAAFEFLVGDPIPRIDWSEHSLPDEGRSLD</sequence>
<reference evidence="1" key="1">
    <citation type="submission" date="2020-09" db="EMBL/GenBank/DDBJ databases">
        <title>Genome seq and assembly of Tianweitania sp.</title>
        <authorList>
            <person name="Chhetri G."/>
        </authorList>
    </citation>
    <scope>NUCLEOTIDE SEQUENCE</scope>
    <source>
        <strain evidence="1">Rool2</strain>
    </source>
</reference>
<gene>
    <name evidence="1" type="ORF">ICI42_20605</name>
</gene>
<dbReference type="InterPro" id="IPR009273">
    <property type="entry name" value="DUF930"/>
</dbReference>
<comment type="caution">
    <text evidence="1">The sequence shown here is derived from an EMBL/GenBank/DDBJ whole genome shotgun (WGS) entry which is preliminary data.</text>
</comment>
<dbReference type="AlphaFoldDB" id="A0A8J6U5V3"/>
<protein>
    <submittedName>
        <fullName evidence="1">DUF930 domain-containing protein</fullName>
    </submittedName>
</protein>
<proteinExistence type="predicted"/>
<name>A0A8J6U5V3_9HYPH</name>
<accession>A0A8J6U5V3</accession>
<dbReference type="EMBL" id="JACVVX010000009">
    <property type="protein sequence ID" value="MBD0417055.1"/>
    <property type="molecule type" value="Genomic_DNA"/>
</dbReference>
<dbReference type="Pfam" id="PF06059">
    <property type="entry name" value="DUF930"/>
    <property type="match status" value="1"/>
</dbReference>
<evidence type="ECO:0000313" key="2">
    <source>
        <dbReference type="Proteomes" id="UP000643405"/>
    </source>
</evidence>
<keyword evidence="2" id="KW-1185">Reference proteome</keyword>
<evidence type="ECO:0000313" key="1">
    <source>
        <dbReference type="EMBL" id="MBD0417055.1"/>
    </source>
</evidence>
<organism evidence="1 2">
    <name type="scientific">Oryzicola mucosus</name>
    <dbReference type="NCBI Taxonomy" id="2767425"/>
    <lineage>
        <taxon>Bacteria</taxon>
        <taxon>Pseudomonadati</taxon>
        <taxon>Pseudomonadota</taxon>
        <taxon>Alphaproteobacteria</taxon>
        <taxon>Hyphomicrobiales</taxon>
        <taxon>Phyllobacteriaceae</taxon>
        <taxon>Oryzicola</taxon>
    </lineage>
</organism>